<dbReference type="RefSeq" id="WP_246012919.1">
    <property type="nucleotide sequence ID" value="NZ_BIMR01000007.1"/>
</dbReference>
<name>A0A402DLQ2_9CELL</name>
<dbReference type="PANTHER" id="PTHR35908">
    <property type="entry name" value="HYPOTHETICAL FUSION PROTEIN"/>
    <property type="match status" value="1"/>
</dbReference>
<dbReference type="CDD" id="cd06587">
    <property type="entry name" value="VOC"/>
    <property type="match status" value="1"/>
</dbReference>
<gene>
    <name evidence="2" type="ORF">CBZ_01090</name>
</gene>
<dbReference type="InterPro" id="IPR041581">
    <property type="entry name" value="Glyoxalase_6"/>
</dbReference>
<keyword evidence="3" id="KW-1185">Reference proteome</keyword>
<feature type="domain" description="Glyoxalase-like" evidence="1">
    <location>
        <begin position="92"/>
        <end position="159"/>
    </location>
</feature>
<dbReference type="AlphaFoldDB" id="A0A402DLQ2"/>
<evidence type="ECO:0000259" key="1">
    <source>
        <dbReference type="Pfam" id="PF18029"/>
    </source>
</evidence>
<reference evidence="2 3" key="1">
    <citation type="submission" date="2019-01" db="EMBL/GenBank/DDBJ databases">
        <title>Draft genome sequence of Cellulomonas takizawaensis strain TKZ-21.</title>
        <authorList>
            <person name="Yamamura H."/>
            <person name="Hayashi T."/>
            <person name="Hamada M."/>
            <person name="Serisawa Y."/>
            <person name="Matsuyama K."/>
            <person name="Nakagawa Y."/>
            <person name="Otoguro M."/>
            <person name="Yanagida F."/>
            <person name="Hayakawa M."/>
        </authorList>
    </citation>
    <scope>NUCLEOTIDE SEQUENCE [LARGE SCALE GENOMIC DNA]</scope>
    <source>
        <strain evidence="2 3">NBRC12680</strain>
    </source>
</reference>
<accession>A0A402DLQ2</accession>
<dbReference type="SUPFAM" id="SSF54593">
    <property type="entry name" value="Glyoxalase/Bleomycin resistance protein/Dihydroxybiphenyl dioxygenase"/>
    <property type="match status" value="1"/>
</dbReference>
<dbReference type="InterPro" id="IPR029068">
    <property type="entry name" value="Glyas_Bleomycin-R_OHBP_Dase"/>
</dbReference>
<evidence type="ECO:0000313" key="3">
    <source>
        <dbReference type="Proteomes" id="UP000289954"/>
    </source>
</evidence>
<dbReference type="EMBL" id="BIMR01000007">
    <property type="protein sequence ID" value="GCE75053.1"/>
    <property type="molecule type" value="Genomic_DNA"/>
</dbReference>
<proteinExistence type="predicted"/>
<sequence>MTGIGADWRMVDGITTAWFEASSLTEGAALAGRVLALSAGAAVDVRATGVRVRLDVRPDTHLGSQQHAAAVSAAARDLGLTADPAVLQHLGIVIESRDPSAVTPFWQRVLDYAPGVDGGLADPSRRDPAVQVRPSSEPRPLRNRVHLDVVRPAAAVEQADVGEAYGPFGVCHADADGNEVDLVPGGALGDGAETADWQAVFGAMASYRTTSTEQQRDLAAAAAALADDAGFPLLVDLRPGLVVLDTGKDLWEDDAHGLDVDFTALAARLQAAARDVGATADPGLPRLVQVVLDAADIPAVRAFWVAALGYAHDRRAGLTDVVDPRRLNPVLMFQDVDLAETERRQQRNRIHLELAVPSNVAPARLATALAAGGRLLDEAEGRWRVADPEGNELVVVAR</sequence>
<feature type="domain" description="Glyoxalase-like" evidence="1">
    <location>
        <begin position="289"/>
        <end position="395"/>
    </location>
</feature>
<dbReference type="PANTHER" id="PTHR35908:SF1">
    <property type="entry name" value="CONSERVED PROTEIN"/>
    <property type="match status" value="1"/>
</dbReference>
<evidence type="ECO:0000313" key="2">
    <source>
        <dbReference type="EMBL" id="GCE75053.1"/>
    </source>
</evidence>
<dbReference type="Gene3D" id="3.10.180.10">
    <property type="entry name" value="2,3-Dihydroxybiphenyl 1,2-Dioxygenase, domain 1"/>
    <property type="match status" value="2"/>
</dbReference>
<protein>
    <recommendedName>
        <fullName evidence="1">Glyoxalase-like domain-containing protein</fullName>
    </recommendedName>
</protein>
<dbReference type="Pfam" id="PF18029">
    <property type="entry name" value="Glyoxalase_6"/>
    <property type="match status" value="2"/>
</dbReference>
<dbReference type="Proteomes" id="UP000289954">
    <property type="component" value="Unassembled WGS sequence"/>
</dbReference>
<organism evidence="2 3">
    <name type="scientific">Cellulomonas biazotea</name>
    <dbReference type="NCBI Taxonomy" id="1709"/>
    <lineage>
        <taxon>Bacteria</taxon>
        <taxon>Bacillati</taxon>
        <taxon>Actinomycetota</taxon>
        <taxon>Actinomycetes</taxon>
        <taxon>Micrococcales</taxon>
        <taxon>Cellulomonadaceae</taxon>
        <taxon>Cellulomonas</taxon>
    </lineage>
</organism>
<comment type="caution">
    <text evidence="2">The sequence shown here is derived from an EMBL/GenBank/DDBJ whole genome shotgun (WGS) entry which is preliminary data.</text>
</comment>